<protein>
    <submittedName>
        <fullName evidence="1">Uncharacterized protein</fullName>
    </submittedName>
</protein>
<dbReference type="EMBL" id="CM055733">
    <property type="protein sequence ID" value="KAJ8009859.1"/>
    <property type="molecule type" value="Genomic_DNA"/>
</dbReference>
<comment type="caution">
    <text evidence="1">The sequence shown here is derived from an EMBL/GenBank/DDBJ whole genome shotgun (WGS) entry which is preliminary data.</text>
</comment>
<organism evidence="1 2">
    <name type="scientific">Dallia pectoralis</name>
    <name type="common">Alaska blackfish</name>
    <dbReference type="NCBI Taxonomy" id="75939"/>
    <lineage>
        <taxon>Eukaryota</taxon>
        <taxon>Metazoa</taxon>
        <taxon>Chordata</taxon>
        <taxon>Craniata</taxon>
        <taxon>Vertebrata</taxon>
        <taxon>Euteleostomi</taxon>
        <taxon>Actinopterygii</taxon>
        <taxon>Neopterygii</taxon>
        <taxon>Teleostei</taxon>
        <taxon>Protacanthopterygii</taxon>
        <taxon>Esociformes</taxon>
        <taxon>Umbridae</taxon>
        <taxon>Dallia</taxon>
    </lineage>
</organism>
<evidence type="ECO:0000313" key="2">
    <source>
        <dbReference type="Proteomes" id="UP001157502"/>
    </source>
</evidence>
<feature type="non-terminal residue" evidence="1">
    <location>
        <position position="1"/>
    </location>
</feature>
<sequence length="115" mass="12720">ATSAAGLKKCGRHLNAVKLLVGSSRRYSSFNRRTIAGWARGLPFTTHQQSHADLNKMPLPATATKEIQVQLHAQFQPSSDWSRAHQGNTTQSLQVQHPGKTRQMFQVQHPGNAKP</sequence>
<name>A0ACC2H1N6_DALPE</name>
<proteinExistence type="predicted"/>
<dbReference type="Proteomes" id="UP001157502">
    <property type="component" value="Chromosome 6"/>
</dbReference>
<keyword evidence="2" id="KW-1185">Reference proteome</keyword>
<evidence type="ECO:0000313" key="1">
    <source>
        <dbReference type="EMBL" id="KAJ8009859.1"/>
    </source>
</evidence>
<reference evidence="1" key="1">
    <citation type="submission" date="2021-05" db="EMBL/GenBank/DDBJ databases">
        <authorList>
            <person name="Pan Q."/>
            <person name="Jouanno E."/>
            <person name="Zahm M."/>
            <person name="Klopp C."/>
            <person name="Cabau C."/>
            <person name="Louis A."/>
            <person name="Berthelot C."/>
            <person name="Parey E."/>
            <person name="Roest Crollius H."/>
            <person name="Montfort J."/>
            <person name="Robinson-Rechavi M."/>
            <person name="Bouchez O."/>
            <person name="Lampietro C."/>
            <person name="Lopez Roques C."/>
            <person name="Donnadieu C."/>
            <person name="Postlethwait J."/>
            <person name="Bobe J."/>
            <person name="Dillon D."/>
            <person name="Chandos A."/>
            <person name="von Hippel F."/>
            <person name="Guiguen Y."/>
        </authorList>
    </citation>
    <scope>NUCLEOTIDE SEQUENCE</scope>
    <source>
        <strain evidence="1">YG-Jan2019</strain>
    </source>
</reference>
<gene>
    <name evidence="1" type="ORF">DPEC_G00068560</name>
</gene>
<accession>A0ACC2H1N6</accession>